<keyword evidence="1" id="KW-0040">ANK repeat</keyword>
<gene>
    <name evidence="4" type="ORF">ATPR_2969</name>
</gene>
<feature type="region of interest" description="Disordered" evidence="2">
    <location>
        <begin position="63"/>
        <end position="84"/>
    </location>
</feature>
<keyword evidence="3" id="KW-0732">Signal</keyword>
<dbReference type="AlphaFoldDB" id="F7VHX0"/>
<dbReference type="PROSITE" id="PS50297">
    <property type="entry name" value="ANK_REP_REGION"/>
    <property type="match status" value="1"/>
</dbReference>
<evidence type="ECO:0000313" key="5">
    <source>
        <dbReference type="Proteomes" id="UP000004319"/>
    </source>
</evidence>
<dbReference type="Gene3D" id="1.25.40.20">
    <property type="entry name" value="Ankyrin repeat-containing domain"/>
    <property type="match status" value="1"/>
</dbReference>
<dbReference type="InterPro" id="IPR002110">
    <property type="entry name" value="Ankyrin_rpt"/>
</dbReference>
<evidence type="ECO:0000313" key="4">
    <source>
        <dbReference type="EMBL" id="GAA09965.1"/>
    </source>
</evidence>
<feature type="repeat" description="ANK" evidence="1">
    <location>
        <begin position="76"/>
        <end position="103"/>
    </location>
</feature>
<proteinExistence type="predicted"/>
<protein>
    <submittedName>
        <fullName evidence="4">Uncharacterized protein</fullName>
    </submittedName>
</protein>
<organism evidence="4 5">
    <name type="scientific">Acetobacter tropicalis NBRC 101654</name>
    <dbReference type="NCBI Taxonomy" id="749388"/>
    <lineage>
        <taxon>Bacteria</taxon>
        <taxon>Pseudomonadati</taxon>
        <taxon>Pseudomonadota</taxon>
        <taxon>Alphaproteobacteria</taxon>
        <taxon>Acetobacterales</taxon>
        <taxon>Acetobacteraceae</taxon>
        <taxon>Acetobacter</taxon>
    </lineage>
</organism>
<comment type="caution">
    <text evidence="4">The sequence shown here is derived from an EMBL/GenBank/DDBJ whole genome shotgun (WGS) entry which is preliminary data.</text>
</comment>
<dbReference type="PROSITE" id="PS50088">
    <property type="entry name" value="ANK_REPEAT"/>
    <property type="match status" value="1"/>
</dbReference>
<name>F7VHX0_9PROT</name>
<evidence type="ECO:0000256" key="1">
    <source>
        <dbReference type="PROSITE-ProRule" id="PRU00023"/>
    </source>
</evidence>
<dbReference type="RefSeq" id="WP_006559989.1">
    <property type="nucleotide sequence ID" value="NZ_BABS01000144.1"/>
</dbReference>
<evidence type="ECO:0000256" key="3">
    <source>
        <dbReference type="SAM" id="SignalP"/>
    </source>
</evidence>
<accession>F7VHX0</accession>
<feature type="signal peptide" evidence="3">
    <location>
        <begin position="1"/>
        <end position="20"/>
    </location>
</feature>
<sequence>MMKKRVVAGIAVLTCLALHARLVACEPENKPISPVNQTLPLDNSQLMLGAVMNSETEEVRRLAERHQGLDERDTDDQSTPMIAASDTDQWPVVEILIDHGADI</sequence>
<dbReference type="EMBL" id="BABS01000144">
    <property type="protein sequence ID" value="GAA09965.1"/>
    <property type="molecule type" value="Genomic_DNA"/>
</dbReference>
<feature type="chain" id="PRO_5003370327" evidence="3">
    <location>
        <begin position="21"/>
        <end position="103"/>
    </location>
</feature>
<dbReference type="Proteomes" id="UP000004319">
    <property type="component" value="Unassembled WGS sequence"/>
</dbReference>
<evidence type="ECO:0000256" key="2">
    <source>
        <dbReference type="SAM" id="MobiDB-lite"/>
    </source>
</evidence>
<reference evidence="4 5" key="1">
    <citation type="journal article" date="2011" name="Biochem. Biophys. Res. Commun.">
        <title>Increased number of Arginine-based salt bridges contributes to the thermotolerance of thermotolerant acetic acid bacteria, Acetobacter tropicalis SKU1100.</title>
        <authorList>
            <person name="Matsutani M."/>
            <person name="Hirakawa H."/>
            <person name="Nishikura M."/>
            <person name="Soemphol W."/>
            <person name="Ali I.A.I."/>
            <person name="Yakushi T."/>
            <person name="Matsushita K."/>
        </authorList>
    </citation>
    <scope>NUCLEOTIDE SEQUENCE [LARGE SCALE GENOMIC DNA]</scope>
    <source>
        <strain evidence="4 5">NBRC 101654</strain>
    </source>
</reference>
<dbReference type="SUPFAM" id="SSF48403">
    <property type="entry name" value="Ankyrin repeat"/>
    <property type="match status" value="1"/>
</dbReference>
<dbReference type="InterPro" id="IPR036770">
    <property type="entry name" value="Ankyrin_rpt-contain_sf"/>
</dbReference>